<organism evidence="1">
    <name type="scientific">viral metagenome</name>
    <dbReference type="NCBI Taxonomy" id="1070528"/>
    <lineage>
        <taxon>unclassified sequences</taxon>
        <taxon>metagenomes</taxon>
        <taxon>organismal metagenomes</taxon>
    </lineage>
</organism>
<reference evidence="1" key="1">
    <citation type="journal article" date="2020" name="Nature">
        <title>Giant virus diversity and host interactions through global metagenomics.</title>
        <authorList>
            <person name="Schulz F."/>
            <person name="Roux S."/>
            <person name="Paez-Espino D."/>
            <person name="Jungbluth S."/>
            <person name="Walsh D.A."/>
            <person name="Denef V.J."/>
            <person name="McMahon K.D."/>
            <person name="Konstantinidis K.T."/>
            <person name="Eloe-Fadrosh E.A."/>
            <person name="Kyrpides N.C."/>
            <person name="Woyke T."/>
        </authorList>
    </citation>
    <scope>NUCLEOTIDE SEQUENCE</scope>
    <source>
        <strain evidence="1">GVMAG-S-1017745-26</strain>
    </source>
</reference>
<dbReference type="Gene3D" id="3.30.160.60">
    <property type="entry name" value="Classic Zinc Finger"/>
    <property type="match status" value="1"/>
</dbReference>
<dbReference type="EMBL" id="MN740586">
    <property type="protein sequence ID" value="QHU35318.1"/>
    <property type="molecule type" value="Genomic_DNA"/>
</dbReference>
<accession>A0A6C0LZ54</accession>
<evidence type="ECO:0008006" key="2">
    <source>
        <dbReference type="Google" id="ProtNLM"/>
    </source>
</evidence>
<name>A0A6C0LZ54_9ZZZZ</name>
<proteinExistence type="predicted"/>
<protein>
    <recommendedName>
        <fullName evidence="2">C2H2-type domain-containing protein</fullName>
    </recommendedName>
</protein>
<sequence>MNSNFFCKRCNFITYDKKDYQRHCKTSKHKKSKWTCLTCGKQYKFSSGLSRHKCKNAKIIEEEEANIIIEKPSDSNNNFNELLNIIKQQQQQLNKSHELIQMVIQENKDIIPRIGNNNISINVYLNEQCKNAMNLKEFVENLDVSLEDLMYTQQHGYVEGITNIFTKQLKDLQPTERPIHCSDIKRMQFYVKDDNMWTKDDEHKKIEQSIQDIKKKQICQLKKWEEENPLFLSNEDLLNQWQKMVKEIIGPEANAKTKEKDMFYIKKQLANTIPVKFALKNNA</sequence>
<evidence type="ECO:0000313" key="1">
    <source>
        <dbReference type="EMBL" id="QHU35318.1"/>
    </source>
</evidence>
<dbReference type="AlphaFoldDB" id="A0A6C0LZ54"/>